<protein>
    <submittedName>
        <fullName evidence="1">Uncharacterized protein</fullName>
    </submittedName>
</protein>
<keyword evidence="2" id="KW-1185">Reference proteome</keyword>
<reference evidence="1" key="2">
    <citation type="journal article" date="2024" name="Plant">
        <title>Genomic evolution and insights into agronomic trait innovations of Sesamum species.</title>
        <authorList>
            <person name="Miao H."/>
            <person name="Wang L."/>
            <person name="Qu L."/>
            <person name="Liu H."/>
            <person name="Sun Y."/>
            <person name="Le M."/>
            <person name="Wang Q."/>
            <person name="Wei S."/>
            <person name="Zheng Y."/>
            <person name="Lin W."/>
            <person name="Duan Y."/>
            <person name="Cao H."/>
            <person name="Xiong S."/>
            <person name="Wang X."/>
            <person name="Wei L."/>
            <person name="Li C."/>
            <person name="Ma Q."/>
            <person name="Ju M."/>
            <person name="Zhao R."/>
            <person name="Li G."/>
            <person name="Mu C."/>
            <person name="Tian Q."/>
            <person name="Mei H."/>
            <person name="Zhang T."/>
            <person name="Gao T."/>
            <person name="Zhang H."/>
        </authorList>
    </citation>
    <scope>NUCLEOTIDE SEQUENCE</scope>
    <source>
        <strain evidence="1">K16</strain>
    </source>
</reference>
<comment type="caution">
    <text evidence="1">The sequence shown here is derived from an EMBL/GenBank/DDBJ whole genome shotgun (WGS) entry which is preliminary data.</text>
</comment>
<evidence type="ECO:0000313" key="1">
    <source>
        <dbReference type="EMBL" id="KAK4406432.1"/>
    </source>
</evidence>
<accession>A0AAE1X6W2</accession>
<reference evidence="1" key="1">
    <citation type="submission" date="2020-06" db="EMBL/GenBank/DDBJ databases">
        <authorList>
            <person name="Li T."/>
            <person name="Hu X."/>
            <person name="Zhang T."/>
            <person name="Song X."/>
            <person name="Zhang H."/>
            <person name="Dai N."/>
            <person name="Sheng W."/>
            <person name="Hou X."/>
            <person name="Wei L."/>
        </authorList>
    </citation>
    <scope>NUCLEOTIDE SEQUENCE</scope>
    <source>
        <strain evidence="1">K16</strain>
        <tissue evidence="1">Leaf</tissue>
    </source>
</reference>
<gene>
    <name evidence="1" type="ORF">Sango_0649700</name>
</gene>
<dbReference type="PANTHER" id="PTHR33710">
    <property type="entry name" value="BNAC02G09200D PROTEIN"/>
    <property type="match status" value="1"/>
</dbReference>
<dbReference type="PANTHER" id="PTHR33710:SF62">
    <property type="entry name" value="DUF4283 DOMAIN PROTEIN"/>
    <property type="match status" value="1"/>
</dbReference>
<dbReference type="EMBL" id="JACGWL010000003">
    <property type="protein sequence ID" value="KAK4406432.1"/>
    <property type="molecule type" value="Genomic_DNA"/>
</dbReference>
<dbReference type="AlphaFoldDB" id="A0AAE1X6W2"/>
<name>A0AAE1X6W2_9LAMI</name>
<evidence type="ECO:0000313" key="2">
    <source>
        <dbReference type="Proteomes" id="UP001289374"/>
    </source>
</evidence>
<dbReference type="Proteomes" id="UP001289374">
    <property type="component" value="Unassembled WGS sequence"/>
</dbReference>
<proteinExistence type="predicted"/>
<sequence>MAASLERLGETLSLTEEEEAGLVVPAGLWQSESGSRGFYVVGRVLSSKPFHPEALQSTLRMAFNPVVAWGSSVRIRVAIDVTKPLRCALKLRTVLGDERPNPFVLTLTRKRRLVDEDPHEDFEFQEQSMFSRRSIPMQDITNLAAVSRGLIQDFRPALVFVAETKCSSRHIERLKNKFNMHGISVDSRGKSGELALFWSQNSDVLLQSYSVNHIDVSVKLDRDQDWWHFSGIYGEPDNSRHPAPNTVWERLGRACANGSWSDRFPSASISHVQTLCSDHKAIHIKLKSECLFSKGQSKPWRFEAAWLQSPQCEQVVERGWRHPLWTENLDGISAQLDHCREQLKEEASSIRRELESMAADEETVWRQRSKPLAARGRLKYWVLSPPASQRFETNQIRKLKGEDGLG</sequence>
<organism evidence="1 2">
    <name type="scientific">Sesamum angolense</name>
    <dbReference type="NCBI Taxonomy" id="2727404"/>
    <lineage>
        <taxon>Eukaryota</taxon>
        <taxon>Viridiplantae</taxon>
        <taxon>Streptophyta</taxon>
        <taxon>Embryophyta</taxon>
        <taxon>Tracheophyta</taxon>
        <taxon>Spermatophyta</taxon>
        <taxon>Magnoliopsida</taxon>
        <taxon>eudicotyledons</taxon>
        <taxon>Gunneridae</taxon>
        <taxon>Pentapetalae</taxon>
        <taxon>asterids</taxon>
        <taxon>lamiids</taxon>
        <taxon>Lamiales</taxon>
        <taxon>Pedaliaceae</taxon>
        <taxon>Sesamum</taxon>
    </lineage>
</organism>